<gene>
    <name evidence="3" type="ORF">GGD55_005470</name>
</gene>
<dbReference type="Proteomes" id="UP000585507">
    <property type="component" value="Unassembled WGS sequence"/>
</dbReference>
<evidence type="ECO:0000256" key="1">
    <source>
        <dbReference type="SAM" id="SignalP"/>
    </source>
</evidence>
<dbReference type="SUPFAM" id="SSF53850">
    <property type="entry name" value="Periplasmic binding protein-like II"/>
    <property type="match status" value="1"/>
</dbReference>
<organism evidence="3 4">
    <name type="scientific">Rhizobium giardinii</name>
    <dbReference type="NCBI Taxonomy" id="56731"/>
    <lineage>
        <taxon>Bacteria</taxon>
        <taxon>Pseudomonadati</taxon>
        <taxon>Pseudomonadota</taxon>
        <taxon>Alphaproteobacteria</taxon>
        <taxon>Hyphomicrobiales</taxon>
        <taxon>Rhizobiaceae</taxon>
        <taxon>Rhizobium/Agrobacterium group</taxon>
        <taxon>Rhizobium</taxon>
    </lineage>
</organism>
<name>A0A7W8X9V4_9HYPH</name>
<dbReference type="GO" id="GO:0022857">
    <property type="term" value="F:transmembrane transporter activity"/>
    <property type="evidence" value="ECO:0007669"/>
    <property type="project" value="InterPro"/>
</dbReference>
<dbReference type="EMBL" id="JACHBK010000015">
    <property type="protein sequence ID" value="MBB5538730.1"/>
    <property type="molecule type" value="Genomic_DNA"/>
</dbReference>
<evidence type="ECO:0000313" key="4">
    <source>
        <dbReference type="Proteomes" id="UP000585507"/>
    </source>
</evidence>
<comment type="caution">
    <text evidence="3">The sequence shown here is derived from an EMBL/GenBank/DDBJ whole genome shotgun (WGS) entry which is preliminary data.</text>
</comment>
<dbReference type="Pfam" id="PF04069">
    <property type="entry name" value="OpuAC"/>
    <property type="match status" value="1"/>
</dbReference>
<protein>
    <submittedName>
        <fullName evidence="3">Glycine betaine/proline transport system substrate-binding protein</fullName>
    </submittedName>
</protein>
<proteinExistence type="predicted"/>
<dbReference type="AlphaFoldDB" id="A0A7W8X9V4"/>
<feature type="signal peptide" evidence="1">
    <location>
        <begin position="1"/>
        <end position="20"/>
    </location>
</feature>
<dbReference type="RefSeq" id="WP_026203305.1">
    <property type="nucleotide sequence ID" value="NZ_JACHBK010000015.1"/>
</dbReference>
<feature type="chain" id="PRO_5030847458" evidence="1">
    <location>
        <begin position="21"/>
        <end position="320"/>
    </location>
</feature>
<feature type="domain" description="ABC-type glycine betaine transport system substrate-binding" evidence="2">
    <location>
        <begin position="27"/>
        <end position="308"/>
    </location>
</feature>
<evidence type="ECO:0000259" key="2">
    <source>
        <dbReference type="Pfam" id="PF04069"/>
    </source>
</evidence>
<dbReference type="CDD" id="cd13642">
    <property type="entry name" value="PBP2_BCP_1"/>
    <property type="match status" value="1"/>
</dbReference>
<keyword evidence="1" id="KW-0732">Signal</keyword>
<dbReference type="InterPro" id="IPR007210">
    <property type="entry name" value="ABC_Gly_betaine_transp_sub-bd"/>
</dbReference>
<dbReference type="Gene3D" id="3.40.190.100">
    <property type="entry name" value="Glycine betaine-binding periplasmic protein, domain 2"/>
    <property type="match status" value="1"/>
</dbReference>
<dbReference type="Gene3D" id="3.40.190.10">
    <property type="entry name" value="Periplasmic binding protein-like II"/>
    <property type="match status" value="2"/>
</dbReference>
<reference evidence="3 4" key="1">
    <citation type="submission" date="2020-08" db="EMBL/GenBank/DDBJ databases">
        <title>Genomic Encyclopedia of Type Strains, Phase IV (KMG-V): Genome sequencing to study the core and pangenomes of soil and plant-associated prokaryotes.</title>
        <authorList>
            <person name="Whitman W."/>
        </authorList>
    </citation>
    <scope>NUCLEOTIDE SEQUENCE [LARGE SCALE GENOMIC DNA]</scope>
    <source>
        <strain evidence="3 4">SEMIA 4084</strain>
    </source>
</reference>
<evidence type="ECO:0000313" key="3">
    <source>
        <dbReference type="EMBL" id="MBB5538730.1"/>
    </source>
</evidence>
<accession>A0A7W8X9V4</accession>
<dbReference type="GO" id="GO:0043190">
    <property type="term" value="C:ATP-binding cassette (ABC) transporter complex"/>
    <property type="evidence" value="ECO:0007669"/>
    <property type="project" value="InterPro"/>
</dbReference>
<sequence length="320" mass="36120">MKRKLALLLMSAGMVWQSVAGANAQETVRIGDSNWPSIQAMAAVIREIADKELGLKAELVDATTPVILASMERGKGDIDVHPEIWMPNHESLVKDKIANGTIKLGPVAYEVRQGICISKWMQEKYDIKSVYDLTTPEIVKLFAPNGGKPKFWIGPPGWSSTKTETVRARDYGYDQFFELSTVEENIMLVDLDKALKEEKPWISFCYRPHYLFSSDKLVMLNEPAYDPAKFKMVQPDENPNWLALSKIESAWPPVAIHIAYSTALEKRTPEFVKLITNLKVSTDEVGRWTYALAAEKQDPGAFATKWVADHKQEVDGWLFN</sequence>
<keyword evidence="4" id="KW-1185">Reference proteome</keyword>